<reference evidence="6 7" key="1">
    <citation type="submission" date="2016-07" db="EMBL/GenBank/DDBJ databases">
        <title>Pervasive Adenine N6-methylation of Active Genes in Fungi.</title>
        <authorList>
            <consortium name="DOE Joint Genome Institute"/>
            <person name="Mondo S.J."/>
            <person name="Dannebaum R.O."/>
            <person name="Kuo R.C."/>
            <person name="Labutti K."/>
            <person name="Haridas S."/>
            <person name="Kuo A."/>
            <person name="Salamov A."/>
            <person name="Ahrendt S.R."/>
            <person name="Lipzen A."/>
            <person name="Sullivan W."/>
            <person name="Andreopoulos W.B."/>
            <person name="Clum A."/>
            <person name="Lindquist E."/>
            <person name="Daum C."/>
            <person name="Ramamoorthy G.K."/>
            <person name="Gryganskyi A."/>
            <person name="Culley D."/>
            <person name="Magnuson J.K."/>
            <person name="James T.Y."/>
            <person name="O'Malley M.A."/>
            <person name="Stajich J.E."/>
            <person name="Spatafora J.W."/>
            <person name="Visel A."/>
            <person name="Grigoriev I.V."/>
        </authorList>
    </citation>
    <scope>NUCLEOTIDE SEQUENCE [LARGE SCALE GENOMIC DNA]</scope>
    <source>
        <strain evidence="6 7">CBS 115471</strain>
    </source>
</reference>
<dbReference type="InterPro" id="IPR056073">
    <property type="entry name" value="DUF7656"/>
</dbReference>
<sequence>MQSVIYQRPALGQKAFLGSLYNARTDSFLEENILLETPEDGIETIELNRADNFMGTSDSYKEKFEKMGISPELMATILGGIANLQGTGHYLNEQRSSFPSVHRTLHYSLQTVEETLNLLGSGAHRSINQSQLGRQEPTHVVTKIVWGANCIVSATQRISANNDRIKAQKGLEDAFSIVSTGEKPGSARRTFSGQLQSSTAINDQPLDVKCYSDLESDGHTAVLSLAKAKNYLIQLPDYIGGSNNGRGIQIAYSLLPIGFVSLTFGIPPTISVGQPSLESLTRLVTLLDDAEDVGQSLNDYYAYLKHNELFVSPDHLIKVGNEIRYADLRKSTLISQYSRCLKAIRQGGTGSQEIWQLLEEFSTGETSPKSLRTLAWAAKDKIEFISAAISHGARYIGYSSTCVEDFVREKGMGISYVLYFDTRCMESDLEWRSVSSLFFDLIKQGKCAAAVVDCDAVEHSISKAVIAHYDNGNLLAEDFVQEQQEMAKKNRVFHDEDQMEHVDPGDVPAQRQAVNIPCPGYDCDPSVSRHWVCFRCQFPVEYSKVDMYMYCDCGKIRFDETAFKCRDPCHGNEPCAPDSHELHRKLESMLPPNALNILILGETGVGKSTFINAFINYLTYDELDDAMKTPQLNWLIPCAFATQIRNPEKDTFTQKKIVVGHDADEHGGVTGDSATQKANAYAIYVKDQLVRLIDTPGMGDTRGPEQDRENMSDVLSVLRSYDYLHGIIILLKPNQPRLNFMFRFIVQELLGHLHRSAANNMIYAFTNTRGTNFAPGDSYGPLERLLNEFHAVLPPLTHSNVYCFDSESFRYLAAKKQEGIDLGEIEDVRRSWVKSSTESQRLRQHFSRLDPHPVTHTVSLNATRYLIESLIAPMRQISKTILGSIAESEKRKIELQKTTATGEDLKAKLKIPKSTVEAHQSDKPVTACNHLDCAKKVAKESERRNAPPAALFQGDDEGEANKIRKSLCHNPCSLKEVKAYKPGAEGLSGCAAFYNNNGMCIKCKHGWKDHEHILVWYTEKTEITDDPQVLSLLLQTNDEAQAKAAALQALDKQIAEFHEEHRMIQEAAAKFTVYMQKNSITVYNDATLAYLRHLIKDEDNKVQMGGDDTRLEALKKEMEQYKAYVDTISKARHRGVPGAVPDEKGVGQITQELYRMEHYGKDLKRVADTVSRAYAATFRETAYHVRPKHYWMRTQGRRVQSRQGQSHRSQSSYRSMLDVGQASFQKMPPRRRDTVQSSRTSLRQKIPSILGQSGQNGTSWQSVYSRSDQEKPPAAEATPNKKAYLPFDDEITAVQPRRVSEAPRLSEKQGLENLSSPATVYEAPPPYSSPQNQPAPPGSNGTFRPKKAKKRRSSWIMRIFGR</sequence>
<evidence type="ECO:0000313" key="6">
    <source>
        <dbReference type="EMBL" id="ORY12043.1"/>
    </source>
</evidence>
<protein>
    <submittedName>
        <fullName evidence="6">Uncharacterized protein</fullName>
    </submittedName>
</protein>
<keyword evidence="1" id="KW-0175">Coiled coil</keyword>
<dbReference type="Gene3D" id="3.40.50.300">
    <property type="entry name" value="P-loop containing nucleotide triphosphate hydrolases"/>
    <property type="match status" value="1"/>
</dbReference>
<dbReference type="CDD" id="cd00882">
    <property type="entry name" value="Ras_like_GTPase"/>
    <property type="match status" value="1"/>
</dbReference>
<dbReference type="PANTHER" id="PTHR32046">
    <property type="entry name" value="G DOMAIN-CONTAINING PROTEIN"/>
    <property type="match status" value="1"/>
</dbReference>
<dbReference type="EMBL" id="MCFA01000055">
    <property type="protein sequence ID" value="ORY12043.1"/>
    <property type="molecule type" value="Genomic_DNA"/>
</dbReference>
<keyword evidence="7" id="KW-1185">Reference proteome</keyword>
<dbReference type="PANTHER" id="PTHR32046:SF11">
    <property type="entry name" value="IMMUNE-ASSOCIATED NUCLEOTIDE-BINDING PROTEIN 10-LIKE"/>
    <property type="match status" value="1"/>
</dbReference>
<feature type="compositionally biased region" description="Basic residues" evidence="2">
    <location>
        <begin position="1344"/>
        <end position="1353"/>
    </location>
</feature>
<feature type="domain" description="DUF7656" evidence="4">
    <location>
        <begin position="388"/>
        <end position="484"/>
    </location>
</feature>
<name>A0A1Y1ZP64_9PLEO</name>
<gene>
    <name evidence="6" type="ORF">BCR34DRAFT_311445</name>
</gene>
<dbReference type="InterPro" id="IPR058519">
    <property type="entry name" value="DUF8206"/>
</dbReference>
<feature type="coiled-coil region" evidence="1">
    <location>
        <begin position="1030"/>
        <end position="1067"/>
    </location>
</feature>
<evidence type="ECO:0000259" key="5">
    <source>
        <dbReference type="Pfam" id="PF26633"/>
    </source>
</evidence>
<dbReference type="Proteomes" id="UP000193144">
    <property type="component" value="Unassembled WGS sequence"/>
</dbReference>
<comment type="caution">
    <text evidence="6">The sequence shown here is derived from an EMBL/GenBank/DDBJ whole genome shotgun (WGS) entry which is preliminary data.</text>
</comment>
<dbReference type="Pfam" id="PF24674">
    <property type="entry name" value="MACPF_SNTX"/>
    <property type="match status" value="1"/>
</dbReference>
<evidence type="ECO:0000259" key="3">
    <source>
        <dbReference type="Pfam" id="PF24674"/>
    </source>
</evidence>
<evidence type="ECO:0000256" key="2">
    <source>
        <dbReference type="SAM" id="MobiDB-lite"/>
    </source>
</evidence>
<dbReference type="OrthoDB" id="8954335at2759"/>
<feature type="compositionally biased region" description="Pro residues" evidence="2">
    <location>
        <begin position="1323"/>
        <end position="1337"/>
    </location>
</feature>
<feature type="domain" description="DUF8206" evidence="5">
    <location>
        <begin position="922"/>
        <end position="1014"/>
    </location>
</feature>
<dbReference type="Pfam" id="PF26633">
    <property type="entry name" value="DUF8206"/>
    <property type="match status" value="1"/>
</dbReference>
<organism evidence="6 7">
    <name type="scientific">Clohesyomyces aquaticus</name>
    <dbReference type="NCBI Taxonomy" id="1231657"/>
    <lineage>
        <taxon>Eukaryota</taxon>
        <taxon>Fungi</taxon>
        <taxon>Dikarya</taxon>
        <taxon>Ascomycota</taxon>
        <taxon>Pezizomycotina</taxon>
        <taxon>Dothideomycetes</taxon>
        <taxon>Pleosporomycetidae</taxon>
        <taxon>Pleosporales</taxon>
        <taxon>Lindgomycetaceae</taxon>
        <taxon>Clohesyomyces</taxon>
    </lineage>
</organism>
<evidence type="ECO:0000259" key="4">
    <source>
        <dbReference type="Pfam" id="PF24676"/>
    </source>
</evidence>
<feature type="compositionally biased region" description="Basic and acidic residues" evidence="2">
    <location>
        <begin position="1298"/>
        <end position="1310"/>
    </location>
</feature>
<dbReference type="InterPro" id="IPR056072">
    <property type="entry name" value="SNTX_MACPF/CDC-like_dom"/>
</dbReference>
<feature type="compositionally biased region" description="Polar residues" evidence="2">
    <location>
        <begin position="1250"/>
        <end position="1266"/>
    </location>
</feature>
<evidence type="ECO:0000256" key="1">
    <source>
        <dbReference type="SAM" id="Coils"/>
    </source>
</evidence>
<feature type="compositionally biased region" description="Low complexity" evidence="2">
    <location>
        <begin position="1201"/>
        <end position="1215"/>
    </location>
</feature>
<feature type="region of interest" description="Disordered" evidence="2">
    <location>
        <begin position="1194"/>
        <end position="1362"/>
    </location>
</feature>
<dbReference type="Pfam" id="PF24676">
    <property type="entry name" value="DUF7656"/>
    <property type="match status" value="1"/>
</dbReference>
<dbReference type="InterPro" id="IPR027417">
    <property type="entry name" value="P-loop_NTPase"/>
</dbReference>
<dbReference type="STRING" id="1231657.A0A1Y1ZP64"/>
<accession>A0A1Y1ZP64</accession>
<dbReference type="InterPro" id="IPR025662">
    <property type="entry name" value="Sigma_54_int_dom_ATP-bd_1"/>
</dbReference>
<proteinExistence type="predicted"/>
<dbReference type="PROSITE" id="PS00675">
    <property type="entry name" value="SIGMA54_INTERACT_1"/>
    <property type="match status" value="1"/>
</dbReference>
<evidence type="ECO:0000313" key="7">
    <source>
        <dbReference type="Proteomes" id="UP000193144"/>
    </source>
</evidence>
<dbReference type="SUPFAM" id="SSF52540">
    <property type="entry name" value="P-loop containing nucleoside triphosphate hydrolases"/>
    <property type="match status" value="1"/>
</dbReference>
<feature type="domain" description="SNTX MACPF/CDC-like" evidence="3">
    <location>
        <begin position="7"/>
        <end position="257"/>
    </location>
</feature>